<organism evidence="2 3">
    <name type="scientific">Candidatus Avibacteroides avistercoris</name>
    <dbReference type="NCBI Taxonomy" id="2840690"/>
    <lineage>
        <taxon>Bacteria</taxon>
        <taxon>Pseudomonadati</taxon>
        <taxon>Bacteroidota</taxon>
        <taxon>Bacteroidia</taxon>
        <taxon>Bacteroidales</taxon>
        <taxon>Bacteroidaceae</taxon>
        <taxon>Bacteroidaceae incertae sedis</taxon>
        <taxon>Candidatus Avibacteroides</taxon>
    </lineage>
</organism>
<reference evidence="2" key="2">
    <citation type="submission" date="2021-04" db="EMBL/GenBank/DDBJ databases">
        <authorList>
            <person name="Gilroy R."/>
        </authorList>
    </citation>
    <scope>NUCLEOTIDE SEQUENCE</scope>
    <source>
        <strain evidence="2">MalCec1-1739</strain>
    </source>
</reference>
<dbReference type="Proteomes" id="UP000787625">
    <property type="component" value="Unassembled WGS sequence"/>
</dbReference>
<dbReference type="AlphaFoldDB" id="A0A9D2UJL0"/>
<evidence type="ECO:0000313" key="3">
    <source>
        <dbReference type="Proteomes" id="UP000787625"/>
    </source>
</evidence>
<reference evidence="2" key="1">
    <citation type="journal article" date="2021" name="PeerJ">
        <title>Extensive microbial diversity within the chicken gut microbiome revealed by metagenomics and culture.</title>
        <authorList>
            <person name="Gilroy R."/>
            <person name="Ravi A."/>
            <person name="Getino M."/>
            <person name="Pursley I."/>
            <person name="Horton D.L."/>
            <person name="Alikhan N.F."/>
            <person name="Baker D."/>
            <person name="Gharbi K."/>
            <person name="Hall N."/>
            <person name="Watson M."/>
            <person name="Adriaenssens E.M."/>
            <person name="Foster-Nyarko E."/>
            <person name="Jarju S."/>
            <person name="Secka A."/>
            <person name="Antonio M."/>
            <person name="Oren A."/>
            <person name="Chaudhuri R.R."/>
            <person name="La Ragione R."/>
            <person name="Hildebrand F."/>
            <person name="Pallen M.J."/>
        </authorList>
    </citation>
    <scope>NUCLEOTIDE SEQUENCE</scope>
    <source>
        <strain evidence="2">MalCec1-1739</strain>
    </source>
</reference>
<evidence type="ECO:0000313" key="2">
    <source>
        <dbReference type="EMBL" id="HJD53595.1"/>
    </source>
</evidence>
<proteinExistence type="predicted"/>
<feature type="chain" id="PRO_5038890459" evidence="1">
    <location>
        <begin position="23"/>
        <end position="395"/>
    </location>
</feature>
<evidence type="ECO:0000256" key="1">
    <source>
        <dbReference type="SAM" id="SignalP"/>
    </source>
</evidence>
<feature type="signal peptide" evidence="1">
    <location>
        <begin position="1"/>
        <end position="22"/>
    </location>
</feature>
<accession>A0A9D2UJL0</accession>
<keyword evidence="1" id="KW-0732">Signal</keyword>
<protein>
    <submittedName>
        <fullName evidence="2">Uncharacterized protein</fullName>
    </submittedName>
</protein>
<dbReference type="EMBL" id="DWUP01000182">
    <property type="protein sequence ID" value="HJD53595.1"/>
    <property type="molecule type" value="Genomic_DNA"/>
</dbReference>
<name>A0A9D2UJL0_9BACT</name>
<gene>
    <name evidence="2" type="ORF">IAA93_07730</name>
</gene>
<comment type="caution">
    <text evidence="2">The sequence shown here is derived from an EMBL/GenBank/DDBJ whole genome shotgun (WGS) entry which is preliminary data.</text>
</comment>
<sequence>MRIASLSLLIVMLSAALSGVSAQSLPEGKPIIPGDVGRVWAYYSPQTPGGERCITFYSLGGDTLIGGQTYRGLVRGGGYSYGGSSVPREATDFYYRQEDDRVYFTRRGMDGEALLFDLGLGDGEVFTDWQGGRWSVEVMDKDESAAFFPAGHMTLQPACLRLISLDDGRVDVIADGVGSLTWGIMPGEAGQLLYSESSVWCTAVALSSPAIQSVVTVPRYDGAESNSVHDEVLDYAVEDGMLRVRGQVGFHCCGSYYVACAVDGDEVTLLGYDLAPGCDCVNLHSIDVSFSGFDDSRTYRVWWRSPYDEAGYSPVSNIDGVAVSGDYRLLRDGDRCTVVGGRPFEAVLYSLSGEVLWRGEAVAGTIDINLASYAAGVSLLRIMDDAGARVVKLVH</sequence>